<evidence type="ECO:0000256" key="1">
    <source>
        <dbReference type="SAM" id="MobiDB-lite"/>
    </source>
</evidence>
<name>A0A6A6XGJ7_9PLEO</name>
<sequence>MDDRGKQPSEGLAQNPRRVENGGLTGDHQTQSRSRGKGDGRPLLSAGATQHGGDGDGDGLPLLLPLLGNVTVARHRAAAAARSSLRAPQSPQSPQSPHRRGWLVAGDCCCLLLRPCPSRAALAPPSTSPAWLNTTHHSPLPTHSPHRIISAARLSAARPAMSTYKMRA</sequence>
<gene>
    <name evidence="2" type="ORF">K505DRAFT_416430</name>
</gene>
<dbReference type="Proteomes" id="UP000799757">
    <property type="component" value="Unassembled WGS sequence"/>
</dbReference>
<keyword evidence="3" id="KW-1185">Reference proteome</keyword>
<accession>A0A6A6XGJ7</accession>
<organism evidence="2 3">
    <name type="scientific">Melanomma pulvis-pyrius CBS 109.77</name>
    <dbReference type="NCBI Taxonomy" id="1314802"/>
    <lineage>
        <taxon>Eukaryota</taxon>
        <taxon>Fungi</taxon>
        <taxon>Dikarya</taxon>
        <taxon>Ascomycota</taxon>
        <taxon>Pezizomycotina</taxon>
        <taxon>Dothideomycetes</taxon>
        <taxon>Pleosporomycetidae</taxon>
        <taxon>Pleosporales</taxon>
        <taxon>Melanommataceae</taxon>
        <taxon>Melanomma</taxon>
    </lineage>
</organism>
<feature type="region of interest" description="Disordered" evidence="1">
    <location>
        <begin position="75"/>
        <end position="100"/>
    </location>
</feature>
<proteinExistence type="predicted"/>
<feature type="compositionally biased region" description="Low complexity" evidence="1">
    <location>
        <begin position="78"/>
        <end position="96"/>
    </location>
</feature>
<dbReference type="EMBL" id="MU001858">
    <property type="protein sequence ID" value="KAF2795471.1"/>
    <property type="molecule type" value="Genomic_DNA"/>
</dbReference>
<evidence type="ECO:0000313" key="2">
    <source>
        <dbReference type="EMBL" id="KAF2795471.1"/>
    </source>
</evidence>
<evidence type="ECO:0000313" key="3">
    <source>
        <dbReference type="Proteomes" id="UP000799757"/>
    </source>
</evidence>
<dbReference type="AlphaFoldDB" id="A0A6A6XGJ7"/>
<feature type="region of interest" description="Disordered" evidence="1">
    <location>
        <begin position="1"/>
        <end position="63"/>
    </location>
</feature>
<reference evidence="2" key="1">
    <citation type="journal article" date="2020" name="Stud. Mycol.">
        <title>101 Dothideomycetes genomes: a test case for predicting lifestyles and emergence of pathogens.</title>
        <authorList>
            <person name="Haridas S."/>
            <person name="Albert R."/>
            <person name="Binder M."/>
            <person name="Bloem J."/>
            <person name="Labutti K."/>
            <person name="Salamov A."/>
            <person name="Andreopoulos B."/>
            <person name="Baker S."/>
            <person name="Barry K."/>
            <person name="Bills G."/>
            <person name="Bluhm B."/>
            <person name="Cannon C."/>
            <person name="Castanera R."/>
            <person name="Culley D."/>
            <person name="Daum C."/>
            <person name="Ezra D."/>
            <person name="Gonzalez J."/>
            <person name="Henrissat B."/>
            <person name="Kuo A."/>
            <person name="Liang C."/>
            <person name="Lipzen A."/>
            <person name="Lutzoni F."/>
            <person name="Magnuson J."/>
            <person name="Mondo S."/>
            <person name="Nolan M."/>
            <person name="Ohm R."/>
            <person name="Pangilinan J."/>
            <person name="Park H.-J."/>
            <person name="Ramirez L."/>
            <person name="Alfaro M."/>
            <person name="Sun H."/>
            <person name="Tritt A."/>
            <person name="Yoshinaga Y."/>
            <person name="Zwiers L.-H."/>
            <person name="Turgeon B."/>
            <person name="Goodwin S."/>
            <person name="Spatafora J."/>
            <person name="Crous P."/>
            <person name="Grigoriev I."/>
        </authorList>
    </citation>
    <scope>NUCLEOTIDE SEQUENCE</scope>
    <source>
        <strain evidence="2">CBS 109.77</strain>
    </source>
</reference>
<protein>
    <submittedName>
        <fullName evidence="2">Uncharacterized protein</fullName>
    </submittedName>
</protein>